<name>A0A6P8F9D1_CLUHA</name>
<dbReference type="GO" id="GO:0045296">
    <property type="term" value="F:cadherin binding"/>
    <property type="evidence" value="ECO:0007669"/>
    <property type="project" value="TreeGrafter"/>
</dbReference>
<evidence type="ECO:0000256" key="16">
    <source>
        <dbReference type="ARBA" id="ARBA00022989"/>
    </source>
</evidence>
<gene>
    <name evidence="28" type="primary">LOC105892895</name>
</gene>
<evidence type="ECO:0000256" key="10">
    <source>
        <dbReference type="ARBA" id="ARBA00022729"/>
    </source>
</evidence>
<feature type="signal peptide" evidence="25">
    <location>
        <begin position="1"/>
        <end position="22"/>
    </location>
</feature>
<evidence type="ECO:0000256" key="13">
    <source>
        <dbReference type="ARBA" id="ARBA00022837"/>
    </source>
</evidence>
<dbReference type="RefSeq" id="XP_031425138.1">
    <property type="nucleotide sequence ID" value="XM_031569278.2"/>
</dbReference>
<comment type="subcellular location">
    <subcellularLocation>
        <location evidence="4">Cell junction</location>
        <location evidence="4">Adherens junction</location>
    </subcellularLocation>
    <subcellularLocation>
        <location evidence="2 22">Cell membrane</location>
        <topology evidence="2 22">Single-pass type I membrane protein</topology>
    </subcellularLocation>
    <subcellularLocation>
        <location evidence="3">Cytoplasm</location>
    </subcellularLocation>
    <subcellularLocation>
        <location evidence="1">Endosome</location>
    </subcellularLocation>
    <subcellularLocation>
        <location evidence="5">Golgi apparatus</location>
        <location evidence="5">trans-Golgi network</location>
    </subcellularLocation>
</comment>
<dbReference type="GO" id="GO:0005509">
    <property type="term" value="F:calcium ion binding"/>
    <property type="evidence" value="ECO:0007669"/>
    <property type="project" value="UniProtKB-UniRule"/>
</dbReference>
<keyword evidence="27" id="KW-1185">Reference proteome</keyword>
<evidence type="ECO:0000256" key="19">
    <source>
        <dbReference type="ARBA" id="ARBA00023180"/>
    </source>
</evidence>
<evidence type="ECO:0000256" key="14">
    <source>
        <dbReference type="ARBA" id="ARBA00022889"/>
    </source>
</evidence>
<dbReference type="CDD" id="cd11304">
    <property type="entry name" value="Cadherin_repeat"/>
    <property type="match status" value="3"/>
</dbReference>
<dbReference type="InterPro" id="IPR014868">
    <property type="entry name" value="Cadherin_pro_dom"/>
</dbReference>
<dbReference type="PANTHER" id="PTHR24027:SF319">
    <property type="entry name" value="CADHERIN-1"/>
    <property type="match status" value="1"/>
</dbReference>
<dbReference type="GO" id="GO:0042074">
    <property type="term" value="P:cell migration involved in gastrulation"/>
    <property type="evidence" value="ECO:0007669"/>
    <property type="project" value="UniProtKB-ARBA"/>
</dbReference>
<dbReference type="AlphaFoldDB" id="A0A6P8F9D1"/>
<dbReference type="GO" id="GO:0007043">
    <property type="term" value="P:cell-cell junction assembly"/>
    <property type="evidence" value="ECO:0007669"/>
    <property type="project" value="TreeGrafter"/>
</dbReference>
<evidence type="ECO:0000256" key="18">
    <source>
        <dbReference type="ARBA" id="ARBA00023136"/>
    </source>
</evidence>
<evidence type="ECO:0000256" key="2">
    <source>
        <dbReference type="ARBA" id="ARBA00004251"/>
    </source>
</evidence>
<evidence type="ECO:0000313" key="27">
    <source>
        <dbReference type="Proteomes" id="UP000515152"/>
    </source>
</evidence>
<dbReference type="GO" id="GO:0007498">
    <property type="term" value="P:mesoderm development"/>
    <property type="evidence" value="ECO:0007669"/>
    <property type="project" value="UniProtKB-ARBA"/>
</dbReference>
<comment type="function">
    <text evidence="23">Cadherins are calcium-dependent cell adhesion proteins.</text>
</comment>
<keyword evidence="19" id="KW-0325">Glycoprotein</keyword>
<keyword evidence="17" id="KW-0333">Golgi apparatus</keyword>
<dbReference type="GO" id="GO:0007398">
    <property type="term" value="P:ectoderm development"/>
    <property type="evidence" value="ECO:0007669"/>
    <property type="project" value="UniProtKB-ARBA"/>
</dbReference>
<dbReference type="FunFam" id="2.60.40.60:FF:000191">
    <property type="entry name" value="Cadherin 1"/>
    <property type="match status" value="1"/>
</dbReference>
<dbReference type="SMART" id="SM01055">
    <property type="entry name" value="Cadherin_pro"/>
    <property type="match status" value="1"/>
</dbReference>
<accession>A0A6P8F9D1</accession>
<evidence type="ECO:0000256" key="6">
    <source>
        <dbReference type="ARBA" id="ARBA00022475"/>
    </source>
</evidence>
<evidence type="ECO:0000256" key="11">
    <source>
        <dbReference type="ARBA" id="ARBA00022737"/>
    </source>
</evidence>
<dbReference type="GO" id="GO:0007156">
    <property type="term" value="P:homophilic cell adhesion via plasma membrane adhesion molecules"/>
    <property type="evidence" value="ECO:0007669"/>
    <property type="project" value="InterPro"/>
</dbReference>
<evidence type="ECO:0000256" key="20">
    <source>
        <dbReference type="ARBA" id="ARBA00023893"/>
    </source>
</evidence>
<keyword evidence="18 24" id="KW-0472">Membrane</keyword>
<dbReference type="PROSITE" id="PS00232">
    <property type="entry name" value="CADHERIN_1"/>
    <property type="match status" value="2"/>
</dbReference>
<dbReference type="FunFam" id="2.60.40.60:FF:000022">
    <property type="entry name" value="Cadherin 2"/>
    <property type="match status" value="1"/>
</dbReference>
<dbReference type="GO" id="GO:0005912">
    <property type="term" value="C:adherens junction"/>
    <property type="evidence" value="ECO:0007669"/>
    <property type="project" value="UniProtKB-SubCell"/>
</dbReference>
<keyword evidence="16 24" id="KW-1133">Transmembrane helix</keyword>
<dbReference type="SMART" id="SM00112">
    <property type="entry name" value="CA"/>
    <property type="match status" value="4"/>
</dbReference>
<evidence type="ECO:0000256" key="21">
    <source>
        <dbReference type="PROSITE-ProRule" id="PRU00043"/>
    </source>
</evidence>
<sequence>MEVYRYLRVGAIILVLQALLYAVSEHTPCTPGFDSELYIFKVYRVNLHIGRRLGKVVFNDCTGRTQTVFNSVDTRFKVDMDGTVKLKRQVTLHDGHKRFSVHAWDSQGRKHTVALRVELDQPRHNQHHHLHHPHQVDLLQPTQPNVTEAVPTVPVLLFPKSFGGLRRRKRDWIIPDIKQAENSRGPFPEILVQIKTSHSKELTVIYSITGAGADQPPVNLFTIDAETGTLYITQPLNREEKAQYLLFAHAVSVGGSKAEEPMELKVIVIDQNDNKPVFAQNPFLGSVAEASKIGTEFIEVVATDADEPKNANSDVRYQILSQDPLVPNNVFSINPVTGKIMVNSAGLDKEKNSVYTLEIQAADMEGTGLTAFCKAIITVTDSNDLAPQFEQLLYTVSVPENKVGEIVVKMHVTDGDDPNTPAWATKFKIISGDSGGMFSITTGPNKQEGIITTAKPLDFEAISKYTLVVAVENEIDFVMPLPTSTAQVVVNVVDVNEAPFFSPAEKRISQPENVPKDTNLVLYSASDPDTAKNQKLTYKVISDPAGWLSVVKETGMIQVKSDMDRESIFVKDGQYKALILAMDDDIIPATGTGTLIIQLDDVNDNAPAIVEMEVKFCNDETVPVLLTVIDKDDVGNGAPYRVELKGESASNWTARMNDTKTGIILKMKPKLKEATYSVRLTVSDNHGLARISTVEATVCNCKGATVECQNSDRINEGGIPLPVILGILGSILALLLLVLLLFMYMRRKSNVKKDPLLPEDDLRDNIYYYDEEGGGEDDQDYDLSVLHRGLDNRPEIFRNDVIPTFMPAPQYRPRPTNPEDIGNFIDDNLKAADDDPTAPPYDSLLVFDYEGTGSEADSLSSLNSSSSGDDQDYDCLNEWGARFKKLADMYGGGEDE</sequence>
<dbReference type="InterPro" id="IPR000233">
    <property type="entry name" value="Cadherin_Y-type_LIR"/>
</dbReference>
<dbReference type="GO" id="GO:0000902">
    <property type="term" value="P:cell morphogenesis"/>
    <property type="evidence" value="ECO:0007669"/>
    <property type="project" value="TreeGrafter"/>
</dbReference>
<evidence type="ECO:0000256" key="23">
    <source>
        <dbReference type="RuleBase" id="RU004357"/>
    </source>
</evidence>
<keyword evidence="12" id="KW-0967">Endosome</keyword>
<dbReference type="GO" id="GO:0016342">
    <property type="term" value="C:catenin complex"/>
    <property type="evidence" value="ECO:0007669"/>
    <property type="project" value="TreeGrafter"/>
</dbReference>
<dbReference type="GO" id="GO:0016339">
    <property type="term" value="P:calcium-dependent cell-cell adhesion via plasma membrane cell adhesion molecules"/>
    <property type="evidence" value="ECO:0007669"/>
    <property type="project" value="TreeGrafter"/>
</dbReference>
<dbReference type="GeneID" id="105892895"/>
<dbReference type="Proteomes" id="UP000515152">
    <property type="component" value="Chromosome 6"/>
</dbReference>
<evidence type="ECO:0000256" key="7">
    <source>
        <dbReference type="ARBA" id="ARBA00022490"/>
    </source>
</evidence>
<reference evidence="28" key="1">
    <citation type="submission" date="2025-08" db="UniProtKB">
        <authorList>
            <consortium name="RefSeq"/>
        </authorList>
    </citation>
    <scope>IDENTIFICATION</scope>
</reference>
<dbReference type="Gene3D" id="4.10.900.10">
    <property type="entry name" value="TCF3-CBD (Catenin binding domain)"/>
    <property type="match status" value="1"/>
</dbReference>
<dbReference type="GO" id="GO:0044331">
    <property type="term" value="P:cell-cell adhesion mediated by cadherin"/>
    <property type="evidence" value="ECO:0007669"/>
    <property type="project" value="TreeGrafter"/>
</dbReference>
<dbReference type="PANTHER" id="PTHR24027">
    <property type="entry name" value="CADHERIN-23"/>
    <property type="match status" value="1"/>
</dbReference>
<keyword evidence="15" id="KW-0965">Cell junction</keyword>
<evidence type="ECO:0000256" key="24">
    <source>
        <dbReference type="SAM" id="Phobius"/>
    </source>
</evidence>
<dbReference type="InterPro" id="IPR039808">
    <property type="entry name" value="Cadherin"/>
</dbReference>
<dbReference type="Pfam" id="PF01049">
    <property type="entry name" value="CADH_Y-type_LIR"/>
    <property type="match status" value="1"/>
</dbReference>
<evidence type="ECO:0000313" key="28">
    <source>
        <dbReference type="RefSeq" id="XP_031425138.1"/>
    </source>
</evidence>
<dbReference type="GO" id="GO:0001764">
    <property type="term" value="P:neuron migration"/>
    <property type="evidence" value="ECO:0007669"/>
    <property type="project" value="UniProtKB-ARBA"/>
</dbReference>
<feature type="transmembrane region" description="Helical" evidence="24">
    <location>
        <begin position="719"/>
        <end position="744"/>
    </location>
</feature>
<keyword evidence="11" id="KW-0677">Repeat</keyword>
<dbReference type="GO" id="GO:0060027">
    <property type="term" value="P:convergent extension involved in gastrulation"/>
    <property type="evidence" value="ECO:0007669"/>
    <property type="project" value="UniProtKB-ARBA"/>
</dbReference>
<dbReference type="SUPFAM" id="SSF49313">
    <property type="entry name" value="Cadherin-like"/>
    <property type="match status" value="6"/>
</dbReference>
<evidence type="ECO:0000256" key="22">
    <source>
        <dbReference type="RuleBase" id="RU003318"/>
    </source>
</evidence>
<evidence type="ECO:0000256" key="8">
    <source>
        <dbReference type="ARBA" id="ARBA00022692"/>
    </source>
</evidence>
<dbReference type="GO" id="GO:0034332">
    <property type="term" value="P:adherens junction organization"/>
    <property type="evidence" value="ECO:0007669"/>
    <property type="project" value="UniProtKB-ARBA"/>
</dbReference>
<keyword evidence="6" id="KW-1003">Cell membrane</keyword>
<dbReference type="InterPro" id="IPR002126">
    <property type="entry name" value="Cadherin-like_dom"/>
</dbReference>
<protein>
    <recommendedName>
        <fullName evidence="20">Cadherin-1</fullName>
    </recommendedName>
</protein>
<dbReference type="FunFam" id="4.10.900.10:FF:000001">
    <property type="entry name" value="Cadherin 2"/>
    <property type="match status" value="1"/>
</dbReference>
<feature type="domain" description="Cadherin" evidence="26">
    <location>
        <begin position="390"/>
        <end position="501"/>
    </location>
</feature>
<evidence type="ECO:0000256" key="12">
    <source>
        <dbReference type="ARBA" id="ARBA00022753"/>
    </source>
</evidence>
<evidence type="ECO:0000256" key="9">
    <source>
        <dbReference type="ARBA" id="ARBA00022723"/>
    </source>
</evidence>
<evidence type="ECO:0000256" key="5">
    <source>
        <dbReference type="ARBA" id="ARBA00004601"/>
    </source>
</evidence>
<evidence type="ECO:0000256" key="1">
    <source>
        <dbReference type="ARBA" id="ARBA00004177"/>
    </source>
</evidence>
<dbReference type="GO" id="GO:0005794">
    <property type="term" value="C:Golgi apparatus"/>
    <property type="evidence" value="ECO:0007669"/>
    <property type="project" value="UniProtKB-SubCell"/>
</dbReference>
<dbReference type="GO" id="GO:0008013">
    <property type="term" value="F:beta-catenin binding"/>
    <property type="evidence" value="ECO:0007669"/>
    <property type="project" value="TreeGrafter"/>
</dbReference>
<evidence type="ECO:0000259" key="26">
    <source>
        <dbReference type="PROSITE" id="PS50268"/>
    </source>
</evidence>
<dbReference type="PROSITE" id="PS50268">
    <property type="entry name" value="CADHERIN_2"/>
    <property type="match status" value="4"/>
</dbReference>
<feature type="domain" description="Cadherin" evidence="26">
    <location>
        <begin position="279"/>
        <end position="389"/>
    </location>
</feature>
<evidence type="ECO:0000256" key="4">
    <source>
        <dbReference type="ARBA" id="ARBA00004536"/>
    </source>
</evidence>
<dbReference type="GO" id="GO:0030010">
    <property type="term" value="P:establishment of cell polarity"/>
    <property type="evidence" value="ECO:0007669"/>
    <property type="project" value="UniProtKB-ARBA"/>
</dbReference>
<dbReference type="InterPro" id="IPR015919">
    <property type="entry name" value="Cadherin-like_sf"/>
</dbReference>
<dbReference type="FunFam" id="2.60.40.60:FF:000019">
    <property type="entry name" value="Cadherin 2"/>
    <property type="match status" value="1"/>
</dbReference>
<evidence type="ECO:0000256" key="25">
    <source>
        <dbReference type="SAM" id="SignalP"/>
    </source>
</evidence>
<dbReference type="GO" id="GO:0005768">
    <property type="term" value="C:endosome"/>
    <property type="evidence" value="ECO:0007669"/>
    <property type="project" value="UniProtKB-SubCell"/>
</dbReference>
<dbReference type="PRINTS" id="PR00205">
    <property type="entry name" value="CADHERIN"/>
</dbReference>
<keyword evidence="10 25" id="KW-0732">Signal</keyword>
<dbReference type="Pfam" id="PF08758">
    <property type="entry name" value="Cadherin_pro"/>
    <property type="match status" value="1"/>
</dbReference>
<feature type="domain" description="Cadherin" evidence="26">
    <location>
        <begin position="204"/>
        <end position="278"/>
    </location>
</feature>
<keyword evidence="8 22" id="KW-0812">Transmembrane</keyword>
<dbReference type="FunFam" id="2.60.40.60:FF:000095">
    <property type="entry name" value="Cadherin 13"/>
    <property type="match status" value="1"/>
</dbReference>
<keyword evidence="9" id="KW-0479">Metal-binding</keyword>
<dbReference type="Pfam" id="PF00028">
    <property type="entry name" value="Cadherin"/>
    <property type="match status" value="4"/>
</dbReference>
<keyword evidence="7" id="KW-0963">Cytoplasm</keyword>
<dbReference type="FunFam" id="2.60.40.60:FF:000011">
    <property type="entry name" value="Cadherin 1"/>
    <property type="match status" value="1"/>
</dbReference>
<evidence type="ECO:0000256" key="17">
    <source>
        <dbReference type="ARBA" id="ARBA00023034"/>
    </source>
</evidence>
<feature type="chain" id="PRO_5027887757" description="Cadherin-1" evidence="25">
    <location>
        <begin position="23"/>
        <end position="896"/>
    </location>
</feature>
<dbReference type="GO" id="GO:0001841">
    <property type="term" value="P:neural tube formation"/>
    <property type="evidence" value="ECO:0007669"/>
    <property type="project" value="UniProtKB-ARBA"/>
</dbReference>
<dbReference type="KEGG" id="char:105892895"/>
<dbReference type="Gene3D" id="2.60.40.60">
    <property type="entry name" value="Cadherins"/>
    <property type="match status" value="6"/>
</dbReference>
<proteinExistence type="predicted"/>
<dbReference type="OrthoDB" id="6079678at2759"/>
<keyword evidence="13 21" id="KW-0106">Calcium</keyword>
<dbReference type="InterPro" id="IPR027397">
    <property type="entry name" value="Catenin-bd_sf"/>
</dbReference>
<evidence type="ECO:0000256" key="3">
    <source>
        <dbReference type="ARBA" id="ARBA00004496"/>
    </source>
</evidence>
<dbReference type="InterPro" id="IPR020894">
    <property type="entry name" value="Cadherin_CS"/>
</dbReference>
<keyword evidence="14 22" id="KW-0130">Cell adhesion</keyword>
<feature type="domain" description="Cadherin" evidence="26">
    <location>
        <begin position="502"/>
        <end position="609"/>
    </location>
</feature>
<evidence type="ECO:0000256" key="15">
    <source>
        <dbReference type="ARBA" id="ARBA00022949"/>
    </source>
</evidence>
<organism evidence="27 28">
    <name type="scientific">Clupea harengus</name>
    <name type="common">Atlantic herring</name>
    <dbReference type="NCBI Taxonomy" id="7950"/>
    <lineage>
        <taxon>Eukaryota</taxon>
        <taxon>Metazoa</taxon>
        <taxon>Chordata</taxon>
        <taxon>Craniata</taxon>
        <taxon>Vertebrata</taxon>
        <taxon>Euteleostomi</taxon>
        <taxon>Actinopterygii</taxon>
        <taxon>Neopterygii</taxon>
        <taxon>Teleostei</taxon>
        <taxon>Clupei</taxon>
        <taxon>Clupeiformes</taxon>
        <taxon>Clupeoidei</taxon>
        <taxon>Clupeidae</taxon>
        <taxon>Clupea</taxon>
    </lineage>
</organism>